<evidence type="ECO:0000256" key="1">
    <source>
        <dbReference type="ARBA" id="ARBA00023122"/>
    </source>
</evidence>
<feature type="domain" description="CBS" evidence="3">
    <location>
        <begin position="15"/>
        <end position="72"/>
    </location>
</feature>
<dbReference type="PANTHER" id="PTHR43080">
    <property type="entry name" value="CBS DOMAIN-CONTAINING PROTEIN CBSX3, MITOCHONDRIAL"/>
    <property type="match status" value="1"/>
</dbReference>
<evidence type="ECO:0000256" key="2">
    <source>
        <dbReference type="PROSITE-ProRule" id="PRU00703"/>
    </source>
</evidence>
<sequence length="129" mass="14320">MIQFTRTARTVAEIMNRDLVSVPEGATSETIRTTMLLSGITAVPVLDRDSRPIGMFSFRDVTTRAARIPRARAVATVPADTTIEEASRQLARIERHHLVIVDDDGRAIGTLSAIELLREWLGIPSARRR</sequence>
<dbReference type="InterPro" id="IPR051257">
    <property type="entry name" value="Diverse_CBS-Domain"/>
</dbReference>
<dbReference type="EMBL" id="CP089982">
    <property type="protein sequence ID" value="WXA91307.1"/>
    <property type="molecule type" value="Genomic_DNA"/>
</dbReference>
<reference evidence="4 5" key="1">
    <citation type="submission" date="2021-12" db="EMBL/GenBank/DDBJ databases">
        <title>Discovery of the Pendulisporaceae a myxobacterial family with distinct sporulation behavior and unique specialized metabolism.</title>
        <authorList>
            <person name="Garcia R."/>
            <person name="Popoff A."/>
            <person name="Bader C.D."/>
            <person name="Loehr J."/>
            <person name="Walesch S."/>
            <person name="Walt C."/>
            <person name="Boldt J."/>
            <person name="Bunk B."/>
            <person name="Haeckl F.J.F.P.J."/>
            <person name="Gunesch A.P."/>
            <person name="Birkelbach J."/>
            <person name="Nuebel U."/>
            <person name="Pietschmann T."/>
            <person name="Bach T."/>
            <person name="Mueller R."/>
        </authorList>
    </citation>
    <scope>NUCLEOTIDE SEQUENCE [LARGE SCALE GENOMIC DNA]</scope>
    <source>
        <strain evidence="4 5">MSr12523</strain>
    </source>
</reference>
<dbReference type="PANTHER" id="PTHR43080:SF2">
    <property type="entry name" value="CBS DOMAIN-CONTAINING PROTEIN"/>
    <property type="match status" value="1"/>
</dbReference>
<evidence type="ECO:0000313" key="5">
    <source>
        <dbReference type="Proteomes" id="UP001379533"/>
    </source>
</evidence>
<dbReference type="Proteomes" id="UP001379533">
    <property type="component" value="Chromosome"/>
</dbReference>
<dbReference type="SUPFAM" id="SSF54631">
    <property type="entry name" value="CBS-domain pair"/>
    <property type="match status" value="1"/>
</dbReference>
<gene>
    <name evidence="4" type="ORF">LZC95_33230</name>
</gene>
<dbReference type="Gene3D" id="3.10.580.10">
    <property type="entry name" value="CBS-domain"/>
    <property type="match status" value="2"/>
</dbReference>
<dbReference type="RefSeq" id="WP_394841926.1">
    <property type="nucleotide sequence ID" value="NZ_CP089982.1"/>
</dbReference>
<evidence type="ECO:0000313" key="4">
    <source>
        <dbReference type="EMBL" id="WXA91307.1"/>
    </source>
</evidence>
<dbReference type="InterPro" id="IPR046342">
    <property type="entry name" value="CBS_dom_sf"/>
</dbReference>
<dbReference type="InterPro" id="IPR000644">
    <property type="entry name" value="CBS_dom"/>
</dbReference>
<feature type="domain" description="CBS" evidence="3">
    <location>
        <begin position="74"/>
        <end position="127"/>
    </location>
</feature>
<dbReference type="CDD" id="cd02205">
    <property type="entry name" value="CBS_pair_SF"/>
    <property type="match status" value="1"/>
</dbReference>
<organism evidence="4 5">
    <name type="scientific">Pendulispora brunnea</name>
    <dbReference type="NCBI Taxonomy" id="2905690"/>
    <lineage>
        <taxon>Bacteria</taxon>
        <taxon>Pseudomonadati</taxon>
        <taxon>Myxococcota</taxon>
        <taxon>Myxococcia</taxon>
        <taxon>Myxococcales</taxon>
        <taxon>Sorangiineae</taxon>
        <taxon>Pendulisporaceae</taxon>
        <taxon>Pendulispora</taxon>
    </lineage>
</organism>
<dbReference type="SMART" id="SM00116">
    <property type="entry name" value="CBS"/>
    <property type="match status" value="2"/>
</dbReference>
<protein>
    <submittedName>
        <fullName evidence="4">CBS domain-containing protein</fullName>
    </submittedName>
</protein>
<accession>A0ABZ2JXU0</accession>
<evidence type="ECO:0000259" key="3">
    <source>
        <dbReference type="PROSITE" id="PS51371"/>
    </source>
</evidence>
<dbReference type="PROSITE" id="PS51371">
    <property type="entry name" value="CBS"/>
    <property type="match status" value="2"/>
</dbReference>
<keyword evidence="1 2" id="KW-0129">CBS domain</keyword>
<proteinExistence type="predicted"/>
<keyword evidence="5" id="KW-1185">Reference proteome</keyword>
<name>A0ABZ2JXU0_9BACT</name>
<dbReference type="Pfam" id="PF00571">
    <property type="entry name" value="CBS"/>
    <property type="match status" value="2"/>
</dbReference>